<organism evidence="1 2">
    <name type="scientific">Funneliformis geosporum</name>
    <dbReference type="NCBI Taxonomy" id="1117311"/>
    <lineage>
        <taxon>Eukaryota</taxon>
        <taxon>Fungi</taxon>
        <taxon>Fungi incertae sedis</taxon>
        <taxon>Mucoromycota</taxon>
        <taxon>Glomeromycotina</taxon>
        <taxon>Glomeromycetes</taxon>
        <taxon>Glomerales</taxon>
        <taxon>Glomeraceae</taxon>
        <taxon>Funneliformis</taxon>
    </lineage>
</organism>
<dbReference type="EMBL" id="CAMKVN010000032">
    <property type="protein sequence ID" value="CAI2162327.1"/>
    <property type="molecule type" value="Genomic_DNA"/>
</dbReference>
<keyword evidence="2" id="KW-1185">Reference proteome</keyword>
<reference evidence="1" key="1">
    <citation type="submission" date="2022-08" db="EMBL/GenBank/DDBJ databases">
        <authorList>
            <person name="Kallberg Y."/>
            <person name="Tangrot J."/>
            <person name="Rosling A."/>
        </authorList>
    </citation>
    <scope>NUCLEOTIDE SEQUENCE</scope>
    <source>
        <strain evidence="1">Wild A</strain>
    </source>
</reference>
<protein>
    <submittedName>
        <fullName evidence="1">6595_t:CDS:1</fullName>
    </submittedName>
</protein>
<sequence length="131" mass="15289">LSVKFTQSLFLEMENYWDVLNLRNIEIDMSEYDKIFRRGYFLDNNELPIDEELVPDILTMMLTFNTERDKSKDISIDEPFEPMSNVNICDNLSEIVVGAIDTWDGMKLCPGRNLAMAELKTNIQIIVKKPY</sequence>
<accession>A0A9W4WPI8</accession>
<dbReference type="AlphaFoldDB" id="A0A9W4WPI8"/>
<dbReference type="Proteomes" id="UP001153678">
    <property type="component" value="Unassembled WGS sequence"/>
</dbReference>
<comment type="caution">
    <text evidence="1">The sequence shown here is derived from an EMBL/GenBank/DDBJ whole genome shotgun (WGS) entry which is preliminary data.</text>
</comment>
<feature type="non-terminal residue" evidence="1">
    <location>
        <position position="131"/>
    </location>
</feature>
<gene>
    <name evidence="1" type="ORF">FWILDA_LOCUS501</name>
</gene>
<proteinExistence type="predicted"/>
<name>A0A9W4WPI8_9GLOM</name>
<evidence type="ECO:0000313" key="2">
    <source>
        <dbReference type="Proteomes" id="UP001153678"/>
    </source>
</evidence>
<evidence type="ECO:0000313" key="1">
    <source>
        <dbReference type="EMBL" id="CAI2162327.1"/>
    </source>
</evidence>